<evidence type="ECO:0000256" key="1">
    <source>
        <dbReference type="SAM" id="Coils"/>
    </source>
</evidence>
<evidence type="ECO:0000256" key="2">
    <source>
        <dbReference type="SAM" id="MobiDB-lite"/>
    </source>
</evidence>
<organism evidence="3 4">
    <name type="scientific">Mesorhabditis belari</name>
    <dbReference type="NCBI Taxonomy" id="2138241"/>
    <lineage>
        <taxon>Eukaryota</taxon>
        <taxon>Metazoa</taxon>
        <taxon>Ecdysozoa</taxon>
        <taxon>Nematoda</taxon>
        <taxon>Chromadorea</taxon>
        <taxon>Rhabditida</taxon>
        <taxon>Rhabditina</taxon>
        <taxon>Rhabditomorpha</taxon>
        <taxon>Rhabditoidea</taxon>
        <taxon>Rhabditidae</taxon>
        <taxon>Mesorhabditinae</taxon>
        <taxon>Mesorhabditis</taxon>
    </lineage>
</organism>
<reference evidence="4" key="1">
    <citation type="submission" date="2024-02" db="UniProtKB">
        <authorList>
            <consortium name="WormBaseParasite"/>
        </authorList>
    </citation>
    <scope>IDENTIFICATION</scope>
</reference>
<proteinExistence type="predicted"/>
<keyword evidence="1" id="KW-0175">Coiled coil</keyword>
<name>A0AAF3F063_9BILA</name>
<feature type="region of interest" description="Disordered" evidence="2">
    <location>
        <begin position="1"/>
        <end position="41"/>
    </location>
</feature>
<sequence>MEAIRPRFEANQKETAYANEDRVDSRSASLPINLPRPDSPEYDEISDTEIDQFVSKPLDDDAVREMNFKFGVLKAILEVNVRQCENEIIRRTEDPRWTGAQRLKRKVLHRRQTKPTKKKICAQRVGDVFNELLAEEFRNVLACGPLSISKISALIEYSKSKRDFFSKTLCKYDKYGELPGLLEKVLVNNWICFFYDMPHKGFGERDTVNEYERVRRDLPLNVPHGTHLTLLCDIKEWFIEMKNKREREERERRENEEKQRQAEILKRLEVGNPSRKRFSFPNFPTICNSVTSLGTTSQYQERPQAIHRHQPGQETLLMIEEEIIDDQPKKAMEIEQDAERDELWNKIPTLGEVSTSRDASLGPSTVVMSASLPINFPRPDSPEYDEISDTEIDQYVSKPLEEDAVREMDFKFGVLKAILEVNVRQCENELIRRTENPKWTDAQKLKRKVLHRRKSNSTKKKICAEKVGDVFDELLAGLTHLE</sequence>
<dbReference type="WBParaSite" id="MBELARI_LOCUS19898">
    <property type="protein sequence ID" value="MBELARI_LOCUS19898"/>
    <property type="gene ID" value="MBELARI_LOCUS19898"/>
</dbReference>
<feature type="coiled-coil region" evidence="1">
    <location>
        <begin position="238"/>
        <end position="268"/>
    </location>
</feature>
<dbReference type="Proteomes" id="UP000887575">
    <property type="component" value="Unassembled WGS sequence"/>
</dbReference>
<evidence type="ECO:0000313" key="3">
    <source>
        <dbReference type="Proteomes" id="UP000887575"/>
    </source>
</evidence>
<accession>A0AAF3F063</accession>
<keyword evidence="3" id="KW-1185">Reference proteome</keyword>
<protein>
    <submittedName>
        <fullName evidence="4">Uncharacterized protein</fullName>
    </submittedName>
</protein>
<feature type="compositionally biased region" description="Basic and acidic residues" evidence="2">
    <location>
        <begin position="1"/>
        <end position="12"/>
    </location>
</feature>
<evidence type="ECO:0000313" key="4">
    <source>
        <dbReference type="WBParaSite" id="MBELARI_LOCUS19898"/>
    </source>
</evidence>
<dbReference type="AlphaFoldDB" id="A0AAF3F063"/>